<keyword evidence="2" id="KW-1185">Reference proteome</keyword>
<dbReference type="PIRSF" id="PIRSF004982">
    <property type="entry name" value="SlP"/>
    <property type="match status" value="1"/>
</dbReference>
<sequence>MKPYWLVVLGALVLTGCSTLPETLKGRMDQPVTEYPVVAKMTEAQRGEEVRLGGMIVGVNNRESDSVVEIVALPISDAGRPDIKASSLGRFKAVFDGFVEPADYAKGRPITILGDFDSRQQGMVDAYAYDYPVLKVKGHQLWNIEQQVIDDDRPYCYGSYCSRLRIGVGTGHVQSVITLP</sequence>
<organism evidence="1 2">
    <name type="scientific">Salinivibrio costicola subsp. alcaliphilus</name>
    <dbReference type="NCBI Taxonomy" id="272773"/>
    <lineage>
        <taxon>Bacteria</taxon>
        <taxon>Pseudomonadati</taxon>
        <taxon>Pseudomonadota</taxon>
        <taxon>Gammaproteobacteria</taxon>
        <taxon>Vibrionales</taxon>
        <taxon>Vibrionaceae</taxon>
        <taxon>Salinivibrio</taxon>
    </lineage>
</organism>
<dbReference type="EMBL" id="MUFR01000001">
    <property type="protein sequence ID" value="OOF35427.1"/>
    <property type="molecule type" value="Genomic_DNA"/>
</dbReference>
<dbReference type="Proteomes" id="UP000189431">
    <property type="component" value="Unassembled WGS sequence"/>
</dbReference>
<evidence type="ECO:0008006" key="3">
    <source>
        <dbReference type="Google" id="ProtNLM"/>
    </source>
</evidence>
<dbReference type="PANTHER" id="PTHR37530:SF1">
    <property type="entry name" value="OUTER MEMBRANE PROTEIN SLP"/>
    <property type="match status" value="1"/>
</dbReference>
<name>A0ABX3KXV2_SALCS</name>
<dbReference type="PANTHER" id="PTHR37530">
    <property type="entry name" value="OUTER MEMBRANE PROTEIN SLP"/>
    <property type="match status" value="1"/>
</dbReference>
<accession>A0ABX3KXV2</accession>
<proteinExistence type="predicted"/>
<dbReference type="RefSeq" id="WP_021022440.1">
    <property type="nucleotide sequence ID" value="NZ_MUFR01000001.1"/>
</dbReference>
<gene>
    <name evidence="1" type="ORF">BZJ21_00200</name>
</gene>
<comment type="caution">
    <text evidence="1">The sequence shown here is derived from an EMBL/GenBank/DDBJ whole genome shotgun (WGS) entry which is preliminary data.</text>
</comment>
<dbReference type="Pfam" id="PF03843">
    <property type="entry name" value="Slp"/>
    <property type="match status" value="1"/>
</dbReference>
<evidence type="ECO:0000313" key="2">
    <source>
        <dbReference type="Proteomes" id="UP000189431"/>
    </source>
</evidence>
<dbReference type="PROSITE" id="PS51257">
    <property type="entry name" value="PROKAR_LIPOPROTEIN"/>
    <property type="match status" value="1"/>
</dbReference>
<dbReference type="NCBIfam" id="TIGR00752">
    <property type="entry name" value="slp"/>
    <property type="match status" value="1"/>
</dbReference>
<reference evidence="2" key="1">
    <citation type="submission" date="2017-01" db="EMBL/GenBank/DDBJ databases">
        <title>Draft genome of the species Salinivibrio costicola subsp. alcaliphilus.</title>
        <authorList>
            <person name="Lopez-Hermoso C."/>
            <person name="De La Haba R."/>
            <person name="Sanchez-Porro C."/>
            <person name="Ventosa A."/>
        </authorList>
    </citation>
    <scope>NUCLEOTIDE SEQUENCE [LARGE SCALE GENOMIC DNA]</scope>
    <source>
        <strain evidence="2">CBH448</strain>
    </source>
</reference>
<evidence type="ECO:0000313" key="1">
    <source>
        <dbReference type="EMBL" id="OOF35427.1"/>
    </source>
</evidence>
<dbReference type="InterPro" id="IPR004658">
    <property type="entry name" value="OMP_Slp"/>
</dbReference>
<protein>
    <recommendedName>
        <fullName evidence="3">Slp family lipoprotein</fullName>
    </recommendedName>
</protein>